<keyword evidence="11 14" id="KW-0863">Zinc-finger</keyword>
<dbReference type="Pfam" id="PF22999">
    <property type="entry name" value="LTN1_E3_ligase_6th"/>
    <property type="match status" value="1"/>
</dbReference>
<evidence type="ECO:0000256" key="14">
    <source>
        <dbReference type="PROSITE-ProRule" id="PRU00175"/>
    </source>
</evidence>
<dbReference type="PANTHER" id="PTHR12389:SF0">
    <property type="entry name" value="E3 UBIQUITIN-PROTEIN LIGASE LISTERIN"/>
    <property type="match status" value="1"/>
</dbReference>
<dbReference type="Pfam" id="PF23009">
    <property type="entry name" value="UBC_like"/>
    <property type="match status" value="1"/>
</dbReference>
<dbReference type="GO" id="GO:0016567">
    <property type="term" value="P:protein ubiquitination"/>
    <property type="evidence" value="ECO:0007669"/>
    <property type="project" value="UniProtKB-UniPathway"/>
</dbReference>
<keyword evidence="10" id="KW-0677">Repeat</keyword>
<dbReference type="Pfam" id="PF22958">
    <property type="entry name" value="Ltn1_1st"/>
    <property type="match status" value="3"/>
</dbReference>
<accession>A0A8J5L2V0</accession>
<evidence type="ECO:0000256" key="11">
    <source>
        <dbReference type="ARBA" id="ARBA00022771"/>
    </source>
</evidence>
<dbReference type="GO" id="GO:0043023">
    <property type="term" value="F:ribosomal large subunit binding"/>
    <property type="evidence" value="ECO:0007669"/>
    <property type="project" value="TreeGrafter"/>
</dbReference>
<evidence type="ECO:0000313" key="17">
    <source>
        <dbReference type="EMBL" id="KAG6509560.1"/>
    </source>
</evidence>
<dbReference type="InterPro" id="IPR054478">
    <property type="entry name" value="LTN1_UBC"/>
</dbReference>
<feature type="compositionally biased region" description="Polar residues" evidence="15">
    <location>
        <begin position="660"/>
        <end position="673"/>
    </location>
</feature>
<dbReference type="Gene3D" id="3.30.40.10">
    <property type="entry name" value="Zinc/RING finger domain, C3HC4 (zinc finger)"/>
    <property type="match status" value="1"/>
</dbReference>
<evidence type="ECO:0000256" key="9">
    <source>
        <dbReference type="ARBA" id="ARBA00022723"/>
    </source>
</evidence>
<comment type="subcellular location">
    <subcellularLocation>
        <location evidence="2">Cytoplasm</location>
        <location evidence="2">Cytosol</location>
    </subcellularLocation>
</comment>
<evidence type="ECO:0000256" key="4">
    <source>
        <dbReference type="ARBA" id="ARBA00007997"/>
    </source>
</evidence>
<dbReference type="GO" id="GO:1990112">
    <property type="term" value="C:RQC complex"/>
    <property type="evidence" value="ECO:0007669"/>
    <property type="project" value="InterPro"/>
</dbReference>
<evidence type="ECO:0000256" key="6">
    <source>
        <dbReference type="ARBA" id="ARBA00017157"/>
    </source>
</evidence>
<keyword evidence="13" id="KW-0862">Zinc</keyword>
<evidence type="ECO:0000256" key="12">
    <source>
        <dbReference type="ARBA" id="ARBA00022786"/>
    </source>
</evidence>
<dbReference type="Proteomes" id="UP000734854">
    <property type="component" value="Unassembled WGS sequence"/>
</dbReference>
<evidence type="ECO:0000256" key="7">
    <source>
        <dbReference type="ARBA" id="ARBA00022490"/>
    </source>
</evidence>
<evidence type="ECO:0000256" key="10">
    <source>
        <dbReference type="ARBA" id="ARBA00022737"/>
    </source>
</evidence>
<proteinExistence type="inferred from homology"/>
<dbReference type="UniPathway" id="UPA00143"/>
<dbReference type="EC" id="2.3.2.27" evidence="5"/>
<evidence type="ECO:0000256" key="15">
    <source>
        <dbReference type="SAM" id="MobiDB-lite"/>
    </source>
</evidence>
<comment type="similarity">
    <text evidence="4">Belongs to the LTN1 family.</text>
</comment>
<protein>
    <recommendedName>
        <fullName evidence="6">E3 ubiquitin-protein ligase listerin</fullName>
        <ecNumber evidence="5">2.3.2.27</ecNumber>
    </recommendedName>
</protein>
<dbReference type="PANTHER" id="PTHR12389">
    <property type="entry name" value="ZINC FINGER PROTEIN 294"/>
    <property type="match status" value="1"/>
</dbReference>
<dbReference type="FunFam" id="3.30.40.10:FF:000038">
    <property type="entry name" value="E3 ubiquitin-protein ligase listerin"/>
    <property type="match status" value="1"/>
</dbReference>
<comment type="pathway">
    <text evidence="3">Protein modification; protein ubiquitination.</text>
</comment>
<keyword evidence="8" id="KW-0808">Transferase</keyword>
<dbReference type="InterPro" id="IPR054476">
    <property type="entry name" value="Ltn1_N"/>
</dbReference>
<reference evidence="17 18" key="1">
    <citation type="submission" date="2020-08" db="EMBL/GenBank/DDBJ databases">
        <title>Plant Genome Project.</title>
        <authorList>
            <person name="Zhang R.-G."/>
        </authorList>
    </citation>
    <scope>NUCLEOTIDE SEQUENCE [LARGE SCALE GENOMIC DNA]</scope>
    <source>
        <tissue evidence="17">Rhizome</tissue>
    </source>
</reference>
<name>A0A8J5L2V0_ZINOF</name>
<dbReference type="InterPro" id="IPR001841">
    <property type="entry name" value="Znf_RING"/>
</dbReference>
<dbReference type="InterPro" id="IPR039804">
    <property type="entry name" value="RING-CH-C4HC3_LTN1"/>
</dbReference>
<dbReference type="GO" id="GO:0061630">
    <property type="term" value="F:ubiquitin protein ligase activity"/>
    <property type="evidence" value="ECO:0007669"/>
    <property type="project" value="UniProtKB-EC"/>
</dbReference>
<feature type="region of interest" description="Disordered" evidence="15">
    <location>
        <begin position="659"/>
        <end position="679"/>
    </location>
</feature>
<feature type="domain" description="RING-type" evidence="16">
    <location>
        <begin position="2131"/>
        <end position="2178"/>
    </location>
</feature>
<dbReference type="EMBL" id="JACMSC010000008">
    <property type="protein sequence ID" value="KAG6509560.1"/>
    <property type="molecule type" value="Genomic_DNA"/>
</dbReference>
<keyword evidence="12" id="KW-0833">Ubl conjugation pathway</keyword>
<keyword evidence="9" id="KW-0479">Metal-binding</keyword>
<dbReference type="SUPFAM" id="SSF48371">
    <property type="entry name" value="ARM repeat"/>
    <property type="match status" value="1"/>
</dbReference>
<feature type="compositionally biased region" description="Low complexity" evidence="15">
    <location>
        <begin position="14"/>
        <end position="27"/>
    </location>
</feature>
<evidence type="ECO:0000256" key="8">
    <source>
        <dbReference type="ARBA" id="ARBA00022679"/>
    </source>
</evidence>
<feature type="compositionally biased region" description="Basic and acidic residues" evidence="15">
    <location>
        <begin position="1"/>
        <end position="10"/>
    </location>
</feature>
<dbReference type="InterPro" id="IPR016024">
    <property type="entry name" value="ARM-type_fold"/>
</dbReference>
<evidence type="ECO:0000256" key="3">
    <source>
        <dbReference type="ARBA" id="ARBA00004906"/>
    </source>
</evidence>
<evidence type="ECO:0000256" key="13">
    <source>
        <dbReference type="ARBA" id="ARBA00022833"/>
    </source>
</evidence>
<dbReference type="SMART" id="SM00744">
    <property type="entry name" value="RINGv"/>
    <property type="match status" value="1"/>
</dbReference>
<comment type="catalytic activity">
    <reaction evidence="1">
        <text>S-ubiquitinyl-[E2 ubiquitin-conjugating enzyme]-L-cysteine + [acceptor protein]-L-lysine = [E2 ubiquitin-conjugating enzyme]-L-cysteine + N(6)-ubiquitinyl-[acceptor protein]-L-lysine.</text>
        <dbReference type="EC" id="2.3.2.27"/>
    </reaction>
</comment>
<sequence>MGKPKGDGARSKSRPSSSSSAASLLPSGVSTVGFGGYLGSSRVDSSSSAEDSVAFLDVDSEMTQHLKRLGRKDPTTKLKALTTLAVLFKEKPTEELVQIIPQWTFSIEGISLVLSSFLLSLYVAFEYRKLLHDFNREVRRATHDTMTALVTAIRTTNPGQGIVIQISFGSQFLHMGCIQTTNSGQGILFMLQKILVCTEVLLILNYSFRKGLAPHLKSLMGPWWFSQFDPVPEVSLAARLSLENVLHVPPLIADMGRGDEFDPLPGPHNALGHIIGLGRWVQAYRQAQTTHPVLRDASGLVIGPSDACVCGVVCGAVAGRGHKERRNCNAQARDRELCAAAFPMQERRLDALMFCVNEIFLYLDENLKLTPQTMFDKAIPADELEDMHQRVWYFPFLQAISSSLLAIATLIDILLVVKMPNSDNGNCSPEQKLISRARAAAESSVENLLAMHKCFLQHMKSKHPSVRTATYSIIASIIKNIPHVLNEENVKVLSIAILGVLQEKDASCHSSMWDMLLLFSKKIPNGWSYCNTQKVVLNRFWHFLRNGCQGSQQVSYPVLVLFLDSIPTDVNLGEQFVDYFFQNLWAGRHSSCHSLADSKALFGAFKECFLWVLHHVSRYCKTKDDQSELPIKLINDIFVELLLNDYLLSASVKKQDESSQARSDISTDGGSSLSHERSQQRVNSSHQAFFTEELLRCIIGILLEISQEDQNLTSVFCTSFQKDCLEIIREGDSLQNFPECIERIVRFFLLIDKCILLKGHDWPLHFLGRPLFFTTFPVIKSMILFEVLFTVVSHYLEQDTIFYKDNIQLLFQNSKDSLDAVKLLSILVEIFGPDQIFSEFDSPNAMDIETKTKHFFHTFNNDFIPWCLEGVGSFGNLKLDFLLDLFQDDYFFQQWCAVITYCVDDTKFTETSDNISNIQVLAMLIGKVRERIRSKKLGRLRKFGLSPEHWHHDLLNSSAISFAHQTSMINCHAQFLCAVLGGSAEDDQLCFLSKETLIIVWEGILRKMTSLLTSSSFHWVHFACSLILGSDHNDFLKLQEASFSMKVAMAQFSFEVLKGSIFCLKIIDDSCTLVSSLLATLFVLDWENCMMALTCTNDKFDCSKYAGDIDNSLLETKVLGNEEQVDAKLALGRKFCAYRRKITPNFLKNTSRETQSRFQNILVKIVRFALLDSDDLVSPKQSISFCEWVLDMAEIICHTRKEMQILLDQLFQEGKSWPFWVKSLIDSGNRVATFQRGTASLSVNVRILLYSVKRSSEFPPDQVIHCQGHPVGYYPIPIWITGQTDMLLTRLSNEHHNHSFVAFADKLVSRLGVDVVIAGLTEISIGSSRIEVVSGFSSPYKREWLAAEIISSWEWQVSNATEAFLPLLSKYARTETSTLEANILFSIINTLIDGAITHETHDHWASFDSWRVLHDEFDKINDLFLRGLVSLLSTLFVKEKVWGKCEAIQLFKQLMDKLYVGTSVVQYCLRILPFILSIIIPSALENSESDGTTEEISKDSLHENPTRKYVMSWLENSLSFPSIISAKTEQDVEEWIQAVISCFPLRTTVETGKFEVSLLRNVSNEEATLLLSLFRKQVCLNDASAATNQKQIILGKLIAVSVGYCWQKFDKDDWSFVLDNSHRWLESSVLLLEEITDSIDDAIVNHTIINGLECTQKKLEISLQNYDPWIFHLSTAALVTLRLLSQPEEHEKTDSTEALHHIKLGKWADMKDQTMASILRLFFATGASEAIANSCSGNLSNVVASSRLMQSHFWGMIASFVWNSPKLVRSAAVESMKLWGLSKDSISSLYAILFSSRPISSLQFAAYCLLSSEPLCHLSVASEGSPEGEGSSFMESELSLDVESSTEETFCLRDEISFLIQRQSADLPEMDLISQERVNVFIAWALLLSCLNSFSPSSKAREKMVQYIQDSVSSTILDCIFQHIPLKSGANNVKKKEIELAVEASNAANAARHSITTCSLELYVQSLWPVRIDTMASLAGSIYGMMIHLLPSYVRNWFSSLRDRSLSSAVESFTKAWCSPPLLLDELSQVKETVFADDNFSVSVNRSASEIIATYKKEETGMDLVIHLPSSYPLRPVDVECARSLGISEVKQRKWLLSLTAFVRNQNGAIAEAIRIWKSNFDKEFLGVEECPICYSINHTTNHSLPRLACKTCKHKFHSACLYKWFSTSHKSTCPLCQSPF</sequence>
<evidence type="ECO:0000256" key="1">
    <source>
        <dbReference type="ARBA" id="ARBA00000900"/>
    </source>
</evidence>
<dbReference type="InterPro" id="IPR039795">
    <property type="entry name" value="LTN1/Rkr1"/>
</dbReference>
<dbReference type="GO" id="GO:0072344">
    <property type="term" value="P:rescue of stalled ribosome"/>
    <property type="evidence" value="ECO:0007669"/>
    <property type="project" value="TreeGrafter"/>
</dbReference>
<evidence type="ECO:0000259" key="16">
    <source>
        <dbReference type="PROSITE" id="PS50089"/>
    </source>
</evidence>
<dbReference type="InterPro" id="IPR013083">
    <property type="entry name" value="Znf_RING/FYVE/PHD"/>
</dbReference>
<dbReference type="CDD" id="cd16491">
    <property type="entry name" value="RING-CH-C4HC3_LTN1"/>
    <property type="match status" value="1"/>
</dbReference>
<gene>
    <name evidence="17" type="ORF">ZIOFF_027560</name>
</gene>
<keyword evidence="7" id="KW-0963">Cytoplasm</keyword>
<keyword evidence="18" id="KW-1185">Reference proteome</keyword>
<dbReference type="GO" id="GO:1990116">
    <property type="term" value="P:ribosome-associated ubiquitin-dependent protein catabolic process"/>
    <property type="evidence" value="ECO:0007669"/>
    <property type="project" value="InterPro"/>
</dbReference>
<dbReference type="InterPro" id="IPR054477">
    <property type="entry name" value="LTN1_E3_ligase_6th"/>
</dbReference>
<dbReference type="SMART" id="SM00184">
    <property type="entry name" value="RING"/>
    <property type="match status" value="1"/>
</dbReference>
<dbReference type="PROSITE" id="PS50089">
    <property type="entry name" value="ZF_RING_2"/>
    <property type="match status" value="1"/>
</dbReference>
<dbReference type="Pfam" id="PF13639">
    <property type="entry name" value="zf-RING_2"/>
    <property type="match status" value="1"/>
</dbReference>
<feature type="region of interest" description="Disordered" evidence="15">
    <location>
        <begin position="1"/>
        <end position="29"/>
    </location>
</feature>
<evidence type="ECO:0000256" key="2">
    <source>
        <dbReference type="ARBA" id="ARBA00004514"/>
    </source>
</evidence>
<dbReference type="GO" id="GO:0008270">
    <property type="term" value="F:zinc ion binding"/>
    <property type="evidence" value="ECO:0007669"/>
    <property type="project" value="UniProtKB-KW"/>
</dbReference>
<comment type="caution">
    <text evidence="17">The sequence shown here is derived from an EMBL/GenBank/DDBJ whole genome shotgun (WGS) entry which is preliminary data.</text>
</comment>
<dbReference type="InterPro" id="IPR011016">
    <property type="entry name" value="Znf_RING-CH"/>
</dbReference>
<organism evidence="17 18">
    <name type="scientific">Zingiber officinale</name>
    <name type="common">Ginger</name>
    <name type="synonym">Amomum zingiber</name>
    <dbReference type="NCBI Taxonomy" id="94328"/>
    <lineage>
        <taxon>Eukaryota</taxon>
        <taxon>Viridiplantae</taxon>
        <taxon>Streptophyta</taxon>
        <taxon>Embryophyta</taxon>
        <taxon>Tracheophyta</taxon>
        <taxon>Spermatophyta</taxon>
        <taxon>Magnoliopsida</taxon>
        <taxon>Liliopsida</taxon>
        <taxon>Zingiberales</taxon>
        <taxon>Zingiberaceae</taxon>
        <taxon>Zingiber</taxon>
    </lineage>
</organism>
<dbReference type="SUPFAM" id="SSF57850">
    <property type="entry name" value="RING/U-box"/>
    <property type="match status" value="1"/>
</dbReference>
<evidence type="ECO:0000256" key="5">
    <source>
        <dbReference type="ARBA" id="ARBA00012483"/>
    </source>
</evidence>
<dbReference type="GO" id="GO:0005829">
    <property type="term" value="C:cytosol"/>
    <property type="evidence" value="ECO:0007669"/>
    <property type="project" value="UniProtKB-SubCell"/>
</dbReference>
<evidence type="ECO:0000313" key="18">
    <source>
        <dbReference type="Proteomes" id="UP000734854"/>
    </source>
</evidence>